<keyword evidence="5" id="KW-0732">Signal</keyword>
<keyword evidence="2 3" id="KW-0326">Glycosidase</keyword>
<dbReference type="InterPro" id="IPR001547">
    <property type="entry name" value="Glyco_hydro_5"/>
</dbReference>
<dbReference type="PANTHER" id="PTHR12631:SF10">
    <property type="entry name" value="BETA-XYLOSIDASE-LIKE PROTEIN-RELATED"/>
    <property type="match status" value="1"/>
</dbReference>
<evidence type="ECO:0000313" key="8">
    <source>
        <dbReference type="Proteomes" id="UP000664109"/>
    </source>
</evidence>
<evidence type="ECO:0000256" key="4">
    <source>
        <dbReference type="SAM" id="MobiDB-lite"/>
    </source>
</evidence>
<keyword evidence="1 3" id="KW-0378">Hydrolase</keyword>
<reference evidence="7 8" key="1">
    <citation type="journal article" date="2016" name="Arch. Microbiol.">
        <title>Streptomyces zhihengii sp. nov., isolated from rhizospheric soil of Psammosilene tunicoides.</title>
        <authorList>
            <person name="Huang M.J."/>
            <person name="Fei J.J."/>
            <person name="Salam N."/>
            <person name="Kim C.J."/>
            <person name="Hozzein W.N."/>
            <person name="Xiao M."/>
            <person name="Huang H.Q."/>
            <person name="Li W.J."/>
        </authorList>
    </citation>
    <scope>NUCLEOTIDE SEQUENCE [LARGE SCALE GENOMIC DNA]</scope>
    <source>
        <strain evidence="7 8">YIM T102</strain>
    </source>
</reference>
<evidence type="ECO:0000256" key="3">
    <source>
        <dbReference type="RuleBase" id="RU361153"/>
    </source>
</evidence>
<comment type="similarity">
    <text evidence="3">Belongs to the glycosyl hydrolase 5 (cellulase A) family.</text>
</comment>
<feature type="region of interest" description="Disordered" evidence="4">
    <location>
        <begin position="281"/>
        <end position="303"/>
    </location>
</feature>
<gene>
    <name evidence="7" type="ORF">JE024_25460</name>
</gene>
<dbReference type="InterPro" id="IPR017853">
    <property type="entry name" value="GH"/>
</dbReference>
<sequence length="374" mass="38742">MAPWSPRRPRRLALAAAIAVAACALALQPAPPAPPPLRTGIAYGNTLVSMPDAELAAALDDVVSLGGGWVRADLAWRDVQADGPDAYRWHLFDRVVEAARARDLEVLPVLAYTPPWARPDGCASDKCAPADPAAFAAFAGAAAARYAQRGVHIWEIWNEPNLVRFWQPAPDPAAYAVLLREAGRALRAADPAARVVLGGLGAAPSGGGDIAQTEFLAEVCERGGNRLVDAVGYHPYTYPDLTAVAGHTTAWDAVAGGPDSLEGVLAAYGTPGLPVWITETGAPTGGPGTASDGSPAASGPAATHVTEARQAAVAADVVRAAAADPVVGALFWYSDRDLGTDRSTNEDFYGLRRSDGSPKPALGALRRAIGALRD</sequence>
<dbReference type="PANTHER" id="PTHR12631">
    <property type="entry name" value="ALPHA-L-IDURONIDASE"/>
    <property type="match status" value="1"/>
</dbReference>
<dbReference type="InterPro" id="IPR051923">
    <property type="entry name" value="Glycosyl_Hydrolase_39"/>
</dbReference>
<name>A0ABS2UWZ0_9ACTN</name>
<dbReference type="EMBL" id="JAFEJA010000001">
    <property type="protein sequence ID" value="MBM9622022.1"/>
    <property type="molecule type" value="Genomic_DNA"/>
</dbReference>
<protein>
    <submittedName>
        <fullName evidence="7">Cellulase family glycosylhydrolase</fullName>
    </submittedName>
</protein>
<dbReference type="SUPFAM" id="SSF51445">
    <property type="entry name" value="(Trans)glycosidases"/>
    <property type="match status" value="1"/>
</dbReference>
<dbReference type="Proteomes" id="UP000664109">
    <property type="component" value="Unassembled WGS sequence"/>
</dbReference>
<evidence type="ECO:0000256" key="5">
    <source>
        <dbReference type="SAM" id="SignalP"/>
    </source>
</evidence>
<evidence type="ECO:0000256" key="2">
    <source>
        <dbReference type="ARBA" id="ARBA00023295"/>
    </source>
</evidence>
<feature type="domain" description="Glycoside hydrolase family 5" evidence="6">
    <location>
        <begin position="54"/>
        <end position="284"/>
    </location>
</feature>
<dbReference type="RefSeq" id="WP_205375815.1">
    <property type="nucleotide sequence ID" value="NZ_JAFEJA010000001.1"/>
</dbReference>
<accession>A0ABS2UWZ0</accession>
<feature type="signal peptide" evidence="5">
    <location>
        <begin position="1"/>
        <end position="26"/>
    </location>
</feature>
<comment type="caution">
    <text evidence="7">The sequence shown here is derived from an EMBL/GenBank/DDBJ whole genome shotgun (WGS) entry which is preliminary data.</text>
</comment>
<feature type="chain" id="PRO_5046424597" evidence="5">
    <location>
        <begin position="27"/>
        <end position="374"/>
    </location>
</feature>
<evidence type="ECO:0000313" key="7">
    <source>
        <dbReference type="EMBL" id="MBM9622022.1"/>
    </source>
</evidence>
<evidence type="ECO:0000256" key="1">
    <source>
        <dbReference type="ARBA" id="ARBA00022801"/>
    </source>
</evidence>
<feature type="compositionally biased region" description="Low complexity" evidence="4">
    <location>
        <begin position="289"/>
        <end position="303"/>
    </location>
</feature>
<proteinExistence type="inferred from homology"/>
<dbReference type="Gene3D" id="3.20.20.80">
    <property type="entry name" value="Glycosidases"/>
    <property type="match status" value="1"/>
</dbReference>
<dbReference type="PROSITE" id="PS51257">
    <property type="entry name" value="PROKAR_LIPOPROTEIN"/>
    <property type="match status" value="1"/>
</dbReference>
<organism evidence="7 8">
    <name type="scientific">Streptomyces zhihengii</name>
    <dbReference type="NCBI Taxonomy" id="1818004"/>
    <lineage>
        <taxon>Bacteria</taxon>
        <taxon>Bacillati</taxon>
        <taxon>Actinomycetota</taxon>
        <taxon>Actinomycetes</taxon>
        <taxon>Kitasatosporales</taxon>
        <taxon>Streptomycetaceae</taxon>
        <taxon>Streptomyces</taxon>
    </lineage>
</organism>
<evidence type="ECO:0000259" key="6">
    <source>
        <dbReference type="Pfam" id="PF00150"/>
    </source>
</evidence>
<keyword evidence="8" id="KW-1185">Reference proteome</keyword>
<dbReference type="Pfam" id="PF00150">
    <property type="entry name" value="Cellulase"/>
    <property type="match status" value="1"/>
</dbReference>